<keyword evidence="2" id="KW-0732">Signal</keyword>
<feature type="transmembrane region" description="Helical" evidence="1">
    <location>
        <begin position="183"/>
        <end position="206"/>
    </location>
</feature>
<evidence type="ECO:0000256" key="1">
    <source>
        <dbReference type="SAM" id="Phobius"/>
    </source>
</evidence>
<dbReference type="Proteomes" id="UP000887540">
    <property type="component" value="Unplaced"/>
</dbReference>
<keyword evidence="3" id="KW-1185">Reference proteome</keyword>
<protein>
    <submittedName>
        <fullName evidence="4">Uncharacterized protein</fullName>
    </submittedName>
</protein>
<name>A0A914ENZ8_9BILA</name>
<keyword evidence="1" id="KW-1133">Transmembrane helix</keyword>
<keyword evidence="1" id="KW-0812">Transmembrane</keyword>
<evidence type="ECO:0000313" key="3">
    <source>
        <dbReference type="Proteomes" id="UP000887540"/>
    </source>
</evidence>
<feature type="signal peptide" evidence="2">
    <location>
        <begin position="1"/>
        <end position="19"/>
    </location>
</feature>
<sequence length="272" mass="30286">MIYSPTFAFLCIFFITISATNECVPPKDTVEGGNMVSDQGEIIESNPASNITDGISYLIKVASVSCGGCPSAVRQAQCNGKTETPQDGQVLQRFPVVEYYNTKTNQTDYTIDILTDSIINSTFVEAYMNIHQGCLDSGGTSSKGVCEPTTIDRYCQIRDLDNHTCDTMHSVVNIQKEIQQINIWIAIVAEVIGIICALATIALVICKRNQKNYLEFHKSIEAHTIDVQQGKEIHKSRQVWFKAEQRKREVVRAYTPGDYIAFLKNVADTLIL</sequence>
<reference evidence="4" key="1">
    <citation type="submission" date="2022-11" db="UniProtKB">
        <authorList>
            <consortium name="WormBaseParasite"/>
        </authorList>
    </citation>
    <scope>IDENTIFICATION</scope>
</reference>
<proteinExistence type="predicted"/>
<accession>A0A914ENZ8</accession>
<evidence type="ECO:0000256" key="2">
    <source>
        <dbReference type="SAM" id="SignalP"/>
    </source>
</evidence>
<dbReference type="WBParaSite" id="ACRNAN_scaffold9625.g32921.t1">
    <property type="protein sequence ID" value="ACRNAN_scaffold9625.g32921.t1"/>
    <property type="gene ID" value="ACRNAN_scaffold9625.g32921"/>
</dbReference>
<dbReference type="AlphaFoldDB" id="A0A914ENZ8"/>
<keyword evidence="1" id="KW-0472">Membrane</keyword>
<feature type="chain" id="PRO_5037931150" evidence="2">
    <location>
        <begin position="20"/>
        <end position="272"/>
    </location>
</feature>
<evidence type="ECO:0000313" key="4">
    <source>
        <dbReference type="WBParaSite" id="ACRNAN_scaffold9625.g32921.t1"/>
    </source>
</evidence>
<organism evidence="3 4">
    <name type="scientific">Acrobeloides nanus</name>
    <dbReference type="NCBI Taxonomy" id="290746"/>
    <lineage>
        <taxon>Eukaryota</taxon>
        <taxon>Metazoa</taxon>
        <taxon>Ecdysozoa</taxon>
        <taxon>Nematoda</taxon>
        <taxon>Chromadorea</taxon>
        <taxon>Rhabditida</taxon>
        <taxon>Tylenchina</taxon>
        <taxon>Cephalobomorpha</taxon>
        <taxon>Cephaloboidea</taxon>
        <taxon>Cephalobidae</taxon>
        <taxon>Acrobeloides</taxon>
    </lineage>
</organism>